<feature type="region of interest" description="Disordered" evidence="1">
    <location>
        <begin position="88"/>
        <end position="123"/>
    </location>
</feature>
<feature type="compositionally biased region" description="Low complexity" evidence="1">
    <location>
        <begin position="1"/>
        <end position="11"/>
    </location>
</feature>
<dbReference type="EMBL" id="JBBJCI010000040">
    <property type="protein sequence ID" value="KAK7249593.1"/>
    <property type="molecule type" value="Genomic_DNA"/>
</dbReference>
<evidence type="ECO:0000256" key="1">
    <source>
        <dbReference type="SAM" id="MobiDB-lite"/>
    </source>
</evidence>
<organism evidence="2 3">
    <name type="scientific">Aureococcus anophagefferens</name>
    <name type="common">Harmful bloom alga</name>
    <dbReference type="NCBI Taxonomy" id="44056"/>
    <lineage>
        <taxon>Eukaryota</taxon>
        <taxon>Sar</taxon>
        <taxon>Stramenopiles</taxon>
        <taxon>Ochrophyta</taxon>
        <taxon>Pelagophyceae</taxon>
        <taxon>Pelagomonadales</taxon>
        <taxon>Pelagomonadaceae</taxon>
        <taxon>Aureococcus</taxon>
    </lineage>
</organism>
<evidence type="ECO:0000313" key="2">
    <source>
        <dbReference type="EMBL" id="KAK7249593.1"/>
    </source>
</evidence>
<comment type="caution">
    <text evidence="2">The sequence shown here is derived from an EMBL/GenBank/DDBJ whole genome shotgun (WGS) entry which is preliminary data.</text>
</comment>
<reference evidence="2 3" key="1">
    <citation type="submission" date="2024-03" db="EMBL/GenBank/DDBJ databases">
        <title>Aureococcus anophagefferens CCMP1851 and Kratosvirus quantuckense: Draft genome of a second virus-susceptible host strain in the model system.</title>
        <authorList>
            <person name="Chase E."/>
            <person name="Truchon A.R."/>
            <person name="Schepens W."/>
            <person name="Wilhelm S.W."/>
        </authorList>
    </citation>
    <scope>NUCLEOTIDE SEQUENCE [LARGE SCALE GENOMIC DNA]</scope>
    <source>
        <strain evidence="2 3">CCMP1851</strain>
    </source>
</reference>
<name>A0ABR1G8U7_AURAN</name>
<proteinExistence type="predicted"/>
<feature type="compositionally biased region" description="Acidic residues" evidence="1">
    <location>
        <begin position="90"/>
        <end position="100"/>
    </location>
</feature>
<accession>A0ABR1G8U7</accession>
<dbReference type="Proteomes" id="UP001363151">
    <property type="component" value="Unassembled WGS sequence"/>
</dbReference>
<feature type="region of interest" description="Disordered" evidence="1">
    <location>
        <begin position="1"/>
        <end position="27"/>
    </location>
</feature>
<sequence length="153" mass="16807">MAALAAAAPPLSKSQQKKEKERRQKMRRMAEMADTMYKGQKCFVSKNGAESLATVVKVHRDDPEEMYITVADDAGRERQTLLARTRPATDEEVEAYDDAAEDRRAAADAEAAKRAEAERRKAEDALVDELGDIALGDGAAATTKKKKPKKKGK</sequence>
<evidence type="ECO:0000313" key="3">
    <source>
        <dbReference type="Proteomes" id="UP001363151"/>
    </source>
</evidence>
<gene>
    <name evidence="2" type="ORF">SO694_00004013</name>
</gene>
<keyword evidence="3" id="KW-1185">Reference proteome</keyword>
<feature type="compositionally biased region" description="Basic and acidic residues" evidence="1">
    <location>
        <begin position="101"/>
        <end position="123"/>
    </location>
</feature>
<protein>
    <submittedName>
        <fullName evidence="2">Uncharacterized protein</fullName>
    </submittedName>
</protein>